<dbReference type="Proteomes" id="UP000663866">
    <property type="component" value="Unassembled WGS sequence"/>
</dbReference>
<dbReference type="AlphaFoldDB" id="A0A819AP02"/>
<evidence type="ECO:0000313" key="7">
    <source>
        <dbReference type="EMBL" id="CAF5082203.1"/>
    </source>
</evidence>
<dbReference type="Proteomes" id="UP000681720">
    <property type="component" value="Unassembled WGS sequence"/>
</dbReference>
<dbReference type="EMBL" id="CAJOBG010000449">
    <property type="protein sequence ID" value="CAF3816094.1"/>
    <property type="molecule type" value="Genomic_DNA"/>
</dbReference>
<dbReference type="Proteomes" id="UP000676336">
    <property type="component" value="Unassembled WGS sequence"/>
</dbReference>
<dbReference type="EMBL" id="CAJOBH010216844">
    <property type="protein sequence ID" value="CAF5023725.1"/>
    <property type="molecule type" value="Genomic_DNA"/>
</dbReference>
<dbReference type="Proteomes" id="UP000663842">
    <property type="component" value="Unassembled WGS sequence"/>
</dbReference>
<keyword evidence="2" id="KW-1133">Transmembrane helix</keyword>
<proteinExistence type="predicted"/>
<feature type="transmembrane region" description="Helical" evidence="2">
    <location>
        <begin position="203"/>
        <end position="223"/>
    </location>
</feature>
<dbReference type="Proteomes" id="UP000681967">
    <property type="component" value="Unassembled WGS sequence"/>
</dbReference>
<organism evidence="3 8">
    <name type="scientific">Rotaria magnacalcarata</name>
    <dbReference type="NCBI Taxonomy" id="392030"/>
    <lineage>
        <taxon>Eukaryota</taxon>
        <taxon>Metazoa</taxon>
        <taxon>Spiralia</taxon>
        <taxon>Gnathifera</taxon>
        <taxon>Rotifera</taxon>
        <taxon>Eurotatoria</taxon>
        <taxon>Bdelloidea</taxon>
        <taxon>Philodinida</taxon>
        <taxon>Philodinidae</taxon>
        <taxon>Rotaria</taxon>
    </lineage>
</organism>
<accession>A0A819AP02</accession>
<evidence type="ECO:0000313" key="6">
    <source>
        <dbReference type="EMBL" id="CAF5023725.1"/>
    </source>
</evidence>
<keyword evidence="9" id="KW-1185">Reference proteome</keyword>
<evidence type="ECO:0000313" key="3">
    <source>
        <dbReference type="EMBL" id="CAF3780334.1"/>
    </source>
</evidence>
<keyword evidence="2" id="KW-0812">Transmembrane</keyword>
<comment type="caution">
    <text evidence="3">The sequence shown here is derived from an EMBL/GenBank/DDBJ whole genome shotgun (WGS) entry which is preliminary data.</text>
</comment>
<protein>
    <submittedName>
        <fullName evidence="3">Uncharacterized protein</fullName>
    </submittedName>
</protein>
<gene>
    <name evidence="6" type="ORF">BYL167_LOCUS56038</name>
    <name evidence="7" type="ORF">GIL414_LOCUS61784</name>
    <name evidence="4" type="ORF">OVN521_LOCUS4752</name>
    <name evidence="5" type="ORF">SMN809_LOCUS7921</name>
    <name evidence="3" type="ORF">UXM345_LOCUS3652</name>
</gene>
<dbReference type="EMBL" id="CAJOBF010000240">
    <property type="protein sequence ID" value="CAF3780334.1"/>
    <property type="molecule type" value="Genomic_DNA"/>
</dbReference>
<name>A0A819AP02_9BILA</name>
<reference evidence="3" key="1">
    <citation type="submission" date="2021-02" db="EMBL/GenBank/DDBJ databases">
        <authorList>
            <person name="Nowell W R."/>
        </authorList>
    </citation>
    <scope>NUCLEOTIDE SEQUENCE</scope>
</reference>
<evidence type="ECO:0000256" key="2">
    <source>
        <dbReference type="SAM" id="Phobius"/>
    </source>
</evidence>
<evidence type="ECO:0000313" key="4">
    <source>
        <dbReference type="EMBL" id="CAF3816094.1"/>
    </source>
</evidence>
<feature type="transmembrane region" description="Helical" evidence="2">
    <location>
        <begin position="166"/>
        <end position="183"/>
    </location>
</feature>
<dbReference type="EMBL" id="CAJOBJ010244487">
    <property type="protein sequence ID" value="CAF5082203.1"/>
    <property type="molecule type" value="Genomic_DNA"/>
</dbReference>
<sequence>MFHKYNSFANTLSPSDRISAYIPQGFGTKETTNNFFLAPQPKSSHASGSQSHAEGNLTSPKTSMSASHTGNTVTASSTTTAAAKAHTTAATSTGHGHASHAAPWEGVNLWRTPFKGDTDTITQVKRNKGILDQYIENRTRRIQQLQLLALRNKSKPTWIMMPRDKLFFAAQGIIVAYVLYQVTTSVYNHLKAKDRLKRNNHQYIKLWFLVIFFLVYSSHQIVLQR</sequence>
<feature type="compositionally biased region" description="Polar residues" evidence="1">
    <location>
        <begin position="32"/>
        <end position="67"/>
    </location>
</feature>
<evidence type="ECO:0000313" key="8">
    <source>
        <dbReference type="Proteomes" id="UP000663842"/>
    </source>
</evidence>
<keyword evidence="2" id="KW-0472">Membrane</keyword>
<evidence type="ECO:0000256" key="1">
    <source>
        <dbReference type="SAM" id="MobiDB-lite"/>
    </source>
</evidence>
<evidence type="ECO:0000313" key="5">
    <source>
        <dbReference type="EMBL" id="CAF3925880.1"/>
    </source>
</evidence>
<evidence type="ECO:0000313" key="9">
    <source>
        <dbReference type="Proteomes" id="UP000663866"/>
    </source>
</evidence>
<feature type="region of interest" description="Disordered" evidence="1">
    <location>
        <begin position="32"/>
        <end position="100"/>
    </location>
</feature>
<feature type="compositionally biased region" description="Low complexity" evidence="1">
    <location>
        <begin position="68"/>
        <end position="100"/>
    </location>
</feature>
<dbReference type="EMBL" id="CAJOBI010002370">
    <property type="protein sequence ID" value="CAF3925880.1"/>
    <property type="molecule type" value="Genomic_DNA"/>
</dbReference>